<dbReference type="Proteomes" id="UP000054144">
    <property type="component" value="Unassembled WGS sequence"/>
</dbReference>
<feature type="region of interest" description="Disordered" evidence="1">
    <location>
        <begin position="148"/>
        <end position="189"/>
    </location>
</feature>
<keyword evidence="5" id="KW-1185">Reference proteome</keyword>
<evidence type="ECO:0000256" key="2">
    <source>
        <dbReference type="SAM" id="Phobius"/>
    </source>
</evidence>
<evidence type="ECO:0000259" key="3">
    <source>
        <dbReference type="Pfam" id="PF20152"/>
    </source>
</evidence>
<evidence type="ECO:0000313" key="4">
    <source>
        <dbReference type="EMBL" id="KIY46491.1"/>
    </source>
</evidence>
<feature type="domain" description="DUF6534" evidence="3">
    <location>
        <begin position="39"/>
        <end position="125"/>
    </location>
</feature>
<dbReference type="EMBL" id="KN882029">
    <property type="protein sequence ID" value="KIY46491.1"/>
    <property type="molecule type" value="Genomic_DNA"/>
</dbReference>
<organism evidence="4 5">
    <name type="scientific">Fistulina hepatica ATCC 64428</name>
    <dbReference type="NCBI Taxonomy" id="1128425"/>
    <lineage>
        <taxon>Eukaryota</taxon>
        <taxon>Fungi</taxon>
        <taxon>Dikarya</taxon>
        <taxon>Basidiomycota</taxon>
        <taxon>Agaricomycotina</taxon>
        <taxon>Agaricomycetes</taxon>
        <taxon>Agaricomycetidae</taxon>
        <taxon>Agaricales</taxon>
        <taxon>Fistulinaceae</taxon>
        <taxon>Fistulina</taxon>
    </lineage>
</organism>
<keyword evidence="2" id="KW-0812">Transmembrane</keyword>
<reference evidence="4 5" key="1">
    <citation type="journal article" date="2015" name="Fungal Genet. Biol.">
        <title>Evolution of novel wood decay mechanisms in Agaricales revealed by the genome sequences of Fistulina hepatica and Cylindrobasidium torrendii.</title>
        <authorList>
            <person name="Floudas D."/>
            <person name="Held B.W."/>
            <person name="Riley R."/>
            <person name="Nagy L.G."/>
            <person name="Koehler G."/>
            <person name="Ransdell A.S."/>
            <person name="Younus H."/>
            <person name="Chow J."/>
            <person name="Chiniquy J."/>
            <person name="Lipzen A."/>
            <person name="Tritt A."/>
            <person name="Sun H."/>
            <person name="Haridas S."/>
            <person name="LaButti K."/>
            <person name="Ohm R.A."/>
            <person name="Kues U."/>
            <person name="Blanchette R.A."/>
            <person name="Grigoriev I.V."/>
            <person name="Minto R.E."/>
            <person name="Hibbett D.S."/>
        </authorList>
    </citation>
    <scope>NUCLEOTIDE SEQUENCE [LARGE SCALE GENOMIC DNA]</scope>
    <source>
        <strain evidence="4 5">ATCC 64428</strain>
    </source>
</reference>
<evidence type="ECO:0000313" key="5">
    <source>
        <dbReference type="Proteomes" id="UP000054144"/>
    </source>
</evidence>
<dbReference type="OrthoDB" id="2884999at2759"/>
<feature type="transmembrane region" description="Helical" evidence="2">
    <location>
        <begin position="28"/>
        <end position="53"/>
    </location>
</feature>
<feature type="transmembrane region" description="Helical" evidence="2">
    <location>
        <begin position="103"/>
        <end position="122"/>
    </location>
</feature>
<dbReference type="AlphaFoldDB" id="A0A0D7A983"/>
<feature type="compositionally biased region" description="Polar residues" evidence="1">
    <location>
        <begin position="173"/>
        <end position="189"/>
    </location>
</feature>
<proteinExistence type="predicted"/>
<protein>
    <recommendedName>
        <fullName evidence="3">DUF6534 domain-containing protein</fullName>
    </recommendedName>
</protein>
<dbReference type="PANTHER" id="PTHR40465:SF1">
    <property type="entry name" value="DUF6534 DOMAIN-CONTAINING PROTEIN"/>
    <property type="match status" value="1"/>
</dbReference>
<dbReference type="InterPro" id="IPR045339">
    <property type="entry name" value="DUF6534"/>
</dbReference>
<evidence type="ECO:0000256" key="1">
    <source>
        <dbReference type="SAM" id="MobiDB-lite"/>
    </source>
</evidence>
<sequence>MTSEVSMILYEAVLQIQDPTTNTPDMEALYAGSMSAVIMTDLSLTLSLVYLLLRHQTGALKGTKHIISRLVTYSLTTGALSLTLAIVGMTLDIVFPSVGYDSLFSMPLVPVYLISLLASLNVRRSLRDAGQINNTTFSLPAMSSGGAMSTTGGISHAQNSGVPSGSIHFAPNPETTKSTNVVGSSSEKV</sequence>
<name>A0A0D7A983_9AGAR</name>
<dbReference type="Pfam" id="PF20152">
    <property type="entry name" value="DUF6534"/>
    <property type="match status" value="1"/>
</dbReference>
<keyword evidence="2" id="KW-1133">Transmembrane helix</keyword>
<gene>
    <name evidence="4" type="ORF">FISHEDRAFT_75586</name>
</gene>
<dbReference type="PANTHER" id="PTHR40465">
    <property type="entry name" value="CHROMOSOME 1, WHOLE GENOME SHOTGUN SEQUENCE"/>
    <property type="match status" value="1"/>
</dbReference>
<accession>A0A0D7A983</accession>
<keyword evidence="2" id="KW-0472">Membrane</keyword>
<feature type="transmembrane region" description="Helical" evidence="2">
    <location>
        <begin position="73"/>
        <end position="91"/>
    </location>
</feature>